<protein>
    <submittedName>
        <fullName evidence="2">Uncharacterized protein</fullName>
    </submittedName>
</protein>
<feature type="compositionally biased region" description="Basic and acidic residues" evidence="1">
    <location>
        <begin position="331"/>
        <end position="346"/>
    </location>
</feature>
<dbReference type="Proteomes" id="UP000593567">
    <property type="component" value="Unassembled WGS sequence"/>
</dbReference>
<feature type="compositionally biased region" description="Polar residues" evidence="1">
    <location>
        <begin position="383"/>
        <end position="393"/>
    </location>
</feature>
<dbReference type="EMBL" id="VXIV02002984">
    <property type="protein sequence ID" value="KAF6021655.1"/>
    <property type="molecule type" value="Genomic_DNA"/>
</dbReference>
<feature type="region of interest" description="Disordered" evidence="1">
    <location>
        <begin position="309"/>
        <end position="393"/>
    </location>
</feature>
<name>A0A7J7J6K3_BUGNE</name>
<organism evidence="2 3">
    <name type="scientific">Bugula neritina</name>
    <name type="common">Brown bryozoan</name>
    <name type="synonym">Sertularia neritina</name>
    <dbReference type="NCBI Taxonomy" id="10212"/>
    <lineage>
        <taxon>Eukaryota</taxon>
        <taxon>Metazoa</taxon>
        <taxon>Spiralia</taxon>
        <taxon>Lophotrochozoa</taxon>
        <taxon>Bryozoa</taxon>
        <taxon>Gymnolaemata</taxon>
        <taxon>Cheilostomatida</taxon>
        <taxon>Flustrina</taxon>
        <taxon>Buguloidea</taxon>
        <taxon>Bugulidae</taxon>
        <taxon>Bugula</taxon>
    </lineage>
</organism>
<reference evidence="2" key="1">
    <citation type="submission" date="2020-06" db="EMBL/GenBank/DDBJ databases">
        <title>Draft genome of Bugula neritina, a colonial animal packing powerful symbionts and potential medicines.</title>
        <authorList>
            <person name="Rayko M."/>
        </authorList>
    </citation>
    <scope>NUCLEOTIDE SEQUENCE [LARGE SCALE GENOMIC DNA]</scope>
    <source>
        <strain evidence="2">Kwan_BN1</strain>
    </source>
</reference>
<evidence type="ECO:0000256" key="1">
    <source>
        <dbReference type="SAM" id="MobiDB-lite"/>
    </source>
</evidence>
<keyword evidence="3" id="KW-1185">Reference proteome</keyword>
<proteinExistence type="predicted"/>
<gene>
    <name evidence="2" type="ORF">EB796_020032</name>
</gene>
<sequence length="393" mass="43256">MIKLTNAECIFYDSYKIMPDSHPFYSKPIGDLFHSYSVSYVFNVTEQQANSMISASKDIVILVAIHVIGKEANEDMAAAVEKMVQPIMRHLELRSPLLKQMFTIGLKCIEKVDTYATIFNRKIDTIRLLAEPLDPTELEEDFDLKRAQAFLTFQDRLSPYLVDPYLSPLCVRSVELQPSTTASAKGTSANASAAEPPGSLNFSLQSDILPPEYIIQDESPTTTNEEQDWAVAGTKEADLAMTETNKENLAVKGAKEESSPIEKQKEEVKPPIKEIGNRDSARKDAAEAMLSVKGAGQIKSSMRVAGQIRSPMRVAGQIRSPMRVAGQIRSPVREGGDGDSARKRAETTTSSEELESIVRSSPMKRRASSSSLEQSSATKGAARSSSKQKFPEK</sequence>
<evidence type="ECO:0000313" key="2">
    <source>
        <dbReference type="EMBL" id="KAF6021655.1"/>
    </source>
</evidence>
<evidence type="ECO:0000313" key="3">
    <source>
        <dbReference type="Proteomes" id="UP000593567"/>
    </source>
</evidence>
<feature type="compositionally biased region" description="Basic and acidic residues" evidence="1">
    <location>
        <begin position="253"/>
        <end position="286"/>
    </location>
</feature>
<feature type="region of interest" description="Disordered" evidence="1">
    <location>
        <begin position="252"/>
        <end position="286"/>
    </location>
</feature>
<comment type="caution">
    <text evidence="2">The sequence shown here is derived from an EMBL/GenBank/DDBJ whole genome shotgun (WGS) entry which is preliminary data.</text>
</comment>
<dbReference type="AlphaFoldDB" id="A0A7J7J6K3"/>
<accession>A0A7J7J6K3</accession>